<evidence type="ECO:0008006" key="3">
    <source>
        <dbReference type="Google" id="ProtNLM"/>
    </source>
</evidence>
<dbReference type="OrthoDB" id="573331at2"/>
<sequence length="153" mass="16254">MAVVGIDPGLKGAVAVLGDQVDVIDMPTRGKEIDGLSLAAYLSRVSPGLAVVEKVHSMPKQGVRSTFTFGKGVGVVLGVLQALKIPWVEVSPQAWQKAVLWGVPGEGKARSLLWARKIFPGVPLETPRGRKLDGRADALALAWYGVSEEIDIC</sequence>
<dbReference type="Proteomes" id="UP000006427">
    <property type="component" value="Unassembled WGS sequence"/>
</dbReference>
<dbReference type="AlphaFoldDB" id="D2Z497"/>
<dbReference type="STRING" id="469381.Dpep_0394"/>
<dbReference type="EMBL" id="ABTR02000001">
    <property type="protein sequence ID" value="EFC90426.1"/>
    <property type="molecule type" value="Genomic_DNA"/>
</dbReference>
<organism evidence="1 2">
    <name type="scientific">Dethiosulfovibrio peptidovorans DSM 11002</name>
    <dbReference type="NCBI Taxonomy" id="469381"/>
    <lineage>
        <taxon>Bacteria</taxon>
        <taxon>Thermotogati</taxon>
        <taxon>Synergistota</taxon>
        <taxon>Synergistia</taxon>
        <taxon>Synergistales</taxon>
        <taxon>Dethiosulfovibrionaceae</taxon>
        <taxon>Dethiosulfovibrio</taxon>
    </lineage>
</organism>
<gene>
    <name evidence="1" type="ORF">Dpep_0394</name>
</gene>
<proteinExistence type="predicted"/>
<keyword evidence="2" id="KW-1185">Reference proteome</keyword>
<dbReference type="RefSeq" id="WP_005659131.1">
    <property type="nucleotide sequence ID" value="NZ_ABTR02000001.1"/>
</dbReference>
<reference evidence="1 2" key="1">
    <citation type="journal article" date="2010" name="Stand. Genomic Sci.">
        <title>Permanent draft genome sequence of Dethiosulfovibrio peptidovorans type strain (SEBR 4207).</title>
        <authorList>
            <person name="Labutti K."/>
            <person name="Mayilraj S."/>
            <person name="Clum A."/>
            <person name="Lucas S."/>
            <person name="Glavina Del Rio T."/>
            <person name="Nolan M."/>
            <person name="Tice H."/>
            <person name="Cheng J.F."/>
            <person name="Pitluck S."/>
            <person name="Liolios K."/>
            <person name="Ivanova N."/>
            <person name="Mavromatis K."/>
            <person name="Mikhailova N."/>
            <person name="Pati A."/>
            <person name="Goodwin L."/>
            <person name="Chen A."/>
            <person name="Palaniappan K."/>
            <person name="Land M."/>
            <person name="Hauser L."/>
            <person name="Chang Y.J."/>
            <person name="Jeffries C.D."/>
            <person name="Rohde M."/>
            <person name="Spring S."/>
            <person name="Goker M."/>
            <person name="Woyke T."/>
            <person name="Bristow J."/>
            <person name="Eisen J.A."/>
            <person name="Markowitz V."/>
            <person name="Hugenholtz P."/>
            <person name="Kyrpides N.C."/>
            <person name="Klenk H.P."/>
            <person name="Lapidus A."/>
        </authorList>
    </citation>
    <scope>NUCLEOTIDE SEQUENCE [LARGE SCALE GENOMIC DNA]</scope>
    <source>
        <strain evidence="1 2">DSM 11002</strain>
    </source>
</reference>
<name>D2Z497_9BACT</name>
<accession>D2Z497</accession>
<dbReference type="eggNOG" id="COG0817">
    <property type="taxonomic scope" value="Bacteria"/>
</dbReference>
<protein>
    <recommendedName>
        <fullName evidence="3">Holliday junction resolvase RuvC</fullName>
    </recommendedName>
</protein>
<comment type="caution">
    <text evidence="1">The sequence shown here is derived from an EMBL/GenBank/DDBJ whole genome shotgun (WGS) entry which is preliminary data.</text>
</comment>
<dbReference type="InterPro" id="IPR036397">
    <property type="entry name" value="RNaseH_sf"/>
</dbReference>
<evidence type="ECO:0000313" key="2">
    <source>
        <dbReference type="Proteomes" id="UP000006427"/>
    </source>
</evidence>
<dbReference type="PaxDb" id="469381-Dpep_0394"/>
<dbReference type="GO" id="GO:0008821">
    <property type="term" value="F:crossover junction DNA endonuclease activity"/>
    <property type="evidence" value="ECO:0007669"/>
    <property type="project" value="InterPro"/>
</dbReference>
<dbReference type="PANTHER" id="PTHR36015">
    <property type="entry name" value="HOLLIDAY JUNCTION RESOLVASE MOC1, CHLOROPLASTIC-RELATED"/>
    <property type="match status" value="1"/>
</dbReference>
<dbReference type="PANTHER" id="PTHR36015:SF6">
    <property type="entry name" value="HOLLIDAY JUNCTION RESOLVASE MOC1, CHLOROPLASTIC-RELATED"/>
    <property type="match status" value="1"/>
</dbReference>
<dbReference type="InterPro" id="IPR045290">
    <property type="entry name" value="MOC1-like"/>
</dbReference>
<dbReference type="GO" id="GO:0003676">
    <property type="term" value="F:nucleic acid binding"/>
    <property type="evidence" value="ECO:0007669"/>
    <property type="project" value="InterPro"/>
</dbReference>
<evidence type="ECO:0000313" key="1">
    <source>
        <dbReference type="EMBL" id="EFC90426.1"/>
    </source>
</evidence>
<dbReference type="InterPro" id="IPR012337">
    <property type="entry name" value="RNaseH-like_sf"/>
</dbReference>
<dbReference type="SUPFAM" id="SSF53098">
    <property type="entry name" value="Ribonuclease H-like"/>
    <property type="match status" value="1"/>
</dbReference>
<dbReference type="Gene3D" id="3.30.420.10">
    <property type="entry name" value="Ribonuclease H-like superfamily/Ribonuclease H"/>
    <property type="match status" value="1"/>
</dbReference>
<dbReference type="CDD" id="cd22992">
    <property type="entry name" value="MOC1"/>
    <property type="match status" value="1"/>
</dbReference>